<evidence type="ECO:0000313" key="1">
    <source>
        <dbReference type="EMBL" id="MDR7092290.1"/>
    </source>
</evidence>
<reference evidence="1 2" key="1">
    <citation type="submission" date="2023-07" db="EMBL/GenBank/DDBJ databases">
        <title>Sorghum-associated microbial communities from plants grown in Nebraska, USA.</title>
        <authorList>
            <person name="Schachtman D."/>
        </authorList>
    </citation>
    <scope>NUCLEOTIDE SEQUENCE [LARGE SCALE GENOMIC DNA]</scope>
    <source>
        <strain evidence="1 2">BE240</strain>
    </source>
</reference>
<evidence type="ECO:0000313" key="2">
    <source>
        <dbReference type="Proteomes" id="UP001265550"/>
    </source>
</evidence>
<proteinExistence type="predicted"/>
<protein>
    <submittedName>
        <fullName evidence="1">Uncharacterized protein</fullName>
    </submittedName>
</protein>
<gene>
    <name evidence="1" type="ORF">J2X09_000013</name>
</gene>
<dbReference type="Proteomes" id="UP001265550">
    <property type="component" value="Unassembled WGS sequence"/>
</dbReference>
<dbReference type="EMBL" id="JAVDWE010000001">
    <property type="protein sequence ID" value="MDR7092290.1"/>
    <property type="molecule type" value="Genomic_DNA"/>
</dbReference>
<name>A0ABU1V4G7_9BURK</name>
<accession>A0ABU1V4G7</accession>
<organism evidence="1 2">
    <name type="scientific">Hydrogenophaga laconesensis</name>
    <dbReference type="NCBI Taxonomy" id="1805971"/>
    <lineage>
        <taxon>Bacteria</taxon>
        <taxon>Pseudomonadati</taxon>
        <taxon>Pseudomonadota</taxon>
        <taxon>Betaproteobacteria</taxon>
        <taxon>Burkholderiales</taxon>
        <taxon>Comamonadaceae</taxon>
        <taxon>Hydrogenophaga</taxon>
    </lineage>
</organism>
<comment type="caution">
    <text evidence="1">The sequence shown here is derived from an EMBL/GenBank/DDBJ whole genome shotgun (WGS) entry which is preliminary data.</text>
</comment>
<dbReference type="RefSeq" id="WP_204731316.1">
    <property type="nucleotide sequence ID" value="NZ_JAVDWE010000001.1"/>
</dbReference>
<sequence>MSDPLFKVAYVPWWKPIRLAKRNAVGGWDFVGWVWRQRAYLVNNTAHGWIAFAEDQTPENIDVWFCPHCQASLRGGTRAKLLSAIHGEGRAAASLGEKM</sequence>
<keyword evidence="2" id="KW-1185">Reference proteome</keyword>